<dbReference type="CDD" id="cd03190">
    <property type="entry name" value="GST_C_Omega_like"/>
    <property type="match status" value="1"/>
</dbReference>
<name>A0AA94XQY0_9MICC</name>
<dbReference type="Proteomes" id="UP001060018">
    <property type="component" value="Chromosome"/>
</dbReference>
<dbReference type="PANTHER" id="PTHR32419">
    <property type="entry name" value="GLUTATHIONYL-HYDROQUINONE REDUCTASE"/>
    <property type="match status" value="1"/>
</dbReference>
<dbReference type="EMBL" id="CP102487">
    <property type="protein sequence ID" value="UUX58263.1"/>
    <property type="molecule type" value="Genomic_DNA"/>
</dbReference>
<dbReference type="InterPro" id="IPR040079">
    <property type="entry name" value="Glutathione_S-Trfase"/>
</dbReference>
<gene>
    <name evidence="3" type="ORF">NUH22_13275</name>
</gene>
<feature type="domain" description="GST C-terminal" evidence="2">
    <location>
        <begin position="180"/>
        <end position="307"/>
    </location>
</feature>
<dbReference type="SUPFAM" id="SSF47616">
    <property type="entry name" value="GST C-terminal domain-like"/>
    <property type="match status" value="1"/>
</dbReference>
<dbReference type="Gene3D" id="1.20.1050.10">
    <property type="match status" value="1"/>
</dbReference>
<evidence type="ECO:0000256" key="1">
    <source>
        <dbReference type="SAM" id="MobiDB-lite"/>
    </source>
</evidence>
<dbReference type="SFLD" id="SFLDG01148">
    <property type="entry name" value="Xi_(cytGST)"/>
    <property type="match status" value="1"/>
</dbReference>
<dbReference type="InterPro" id="IPR047047">
    <property type="entry name" value="GST_Omega-like_C"/>
</dbReference>
<dbReference type="Pfam" id="PF13410">
    <property type="entry name" value="GST_C_2"/>
    <property type="match status" value="1"/>
</dbReference>
<dbReference type="SFLD" id="SFLDG01206">
    <property type="entry name" value="Xi.1"/>
    <property type="match status" value="1"/>
</dbReference>
<dbReference type="InterPro" id="IPR016639">
    <property type="entry name" value="GST_Omega/GSH"/>
</dbReference>
<dbReference type="AlphaFoldDB" id="A0AA94XQY0"/>
<dbReference type="RefSeq" id="WP_171919143.1">
    <property type="nucleotide sequence ID" value="NZ_CP102487.1"/>
</dbReference>
<dbReference type="InterPro" id="IPR036282">
    <property type="entry name" value="Glutathione-S-Trfase_C_sf"/>
</dbReference>
<dbReference type="InterPro" id="IPR004045">
    <property type="entry name" value="Glutathione_S-Trfase_N"/>
</dbReference>
<dbReference type="GO" id="GO:0005737">
    <property type="term" value="C:cytoplasm"/>
    <property type="evidence" value="ECO:0007669"/>
    <property type="project" value="TreeGrafter"/>
</dbReference>
<dbReference type="Gene3D" id="3.40.30.10">
    <property type="entry name" value="Glutaredoxin"/>
    <property type="match status" value="1"/>
</dbReference>
<dbReference type="InterPro" id="IPR010987">
    <property type="entry name" value="Glutathione-S-Trfase_C-like"/>
</dbReference>
<dbReference type="GO" id="GO:0004364">
    <property type="term" value="F:glutathione transferase activity"/>
    <property type="evidence" value="ECO:0007669"/>
    <property type="project" value="InterPro"/>
</dbReference>
<feature type="region of interest" description="Disordered" evidence="1">
    <location>
        <begin position="343"/>
        <end position="373"/>
    </location>
</feature>
<sequence>MSEEYSTKGAYVTGGEFTRDTNYIQDRIVADANPANYGSEHNNSKIGHPGAGVSEGAQLWPVEAGRYRLVAARACPWANRTLIVRRILGLEDALSVGLPGPTHDARSWTFDLDPSGKDPVLGTERIQENYFKRFADYPRGITVPAIVDIPTGAVVTNDYPQITWDLSTQWKEFHREGAPNLIPQDQLEEMLPLIKRIFTEVNNGVYRAGFAGSQSAYNDAYDRLFATLDFLEERLSTRRFLMGDHITEADVRLFTTLVRFDPVYHGHFKTNRNKLIEMPNLWGYARDLFQTPGFGDTIDFEQIKAHYYVVHEDINPTQIIPKGPVLENWLEAPERERLADQGPWLEGTAPAPVRPQERVQSGHNPLYPAELAG</sequence>
<protein>
    <submittedName>
        <fullName evidence="3">Glutathione S-transferase C-terminal domain-containing protein</fullName>
    </submittedName>
</protein>
<organism evidence="3 4">
    <name type="scientific">Glutamicibacter halophytocola</name>
    <dbReference type="NCBI Taxonomy" id="1933880"/>
    <lineage>
        <taxon>Bacteria</taxon>
        <taxon>Bacillati</taxon>
        <taxon>Actinomycetota</taxon>
        <taxon>Actinomycetes</taxon>
        <taxon>Micrococcales</taxon>
        <taxon>Micrococcaceae</taxon>
        <taxon>Glutamicibacter</taxon>
    </lineage>
</organism>
<dbReference type="Pfam" id="PF13409">
    <property type="entry name" value="GST_N_2"/>
    <property type="match status" value="1"/>
</dbReference>
<evidence type="ECO:0000259" key="2">
    <source>
        <dbReference type="PROSITE" id="PS50405"/>
    </source>
</evidence>
<reference evidence="3" key="1">
    <citation type="journal article" date="2022" name="Pest Manag. Sci.">
        <title>Glutamicibacter halophytocola-mediated host fitness of potato tuber moth on Solanaceae crops.</title>
        <authorList>
            <person name="Wang W."/>
            <person name="Xiao G."/>
            <person name="Du G."/>
            <person name="Chang L."/>
            <person name="Yang Y."/>
            <person name="Ye J."/>
            <person name="Chen B."/>
        </authorList>
    </citation>
    <scope>NUCLEOTIDE SEQUENCE</scope>
    <source>
        <strain evidence="3">S2</strain>
    </source>
</reference>
<dbReference type="PANTHER" id="PTHR32419:SF6">
    <property type="entry name" value="GLUTATHIONE S-TRANSFERASE OMEGA-LIKE 1-RELATED"/>
    <property type="match status" value="1"/>
</dbReference>
<dbReference type="SFLD" id="SFLDS00019">
    <property type="entry name" value="Glutathione_Transferase_(cytos"/>
    <property type="match status" value="1"/>
</dbReference>
<evidence type="ECO:0000313" key="3">
    <source>
        <dbReference type="EMBL" id="UUX58263.1"/>
    </source>
</evidence>
<proteinExistence type="predicted"/>
<accession>A0AA94XQY0</accession>
<evidence type="ECO:0000313" key="4">
    <source>
        <dbReference type="Proteomes" id="UP001060018"/>
    </source>
</evidence>
<dbReference type="PROSITE" id="PS50405">
    <property type="entry name" value="GST_CTER"/>
    <property type="match status" value="1"/>
</dbReference>